<dbReference type="InterPro" id="IPR014541">
    <property type="entry name" value="Amdntrnsf_FN0238"/>
</dbReference>
<accession>A0A381T656</accession>
<feature type="non-terminal residue" evidence="1">
    <location>
        <position position="249"/>
    </location>
</feature>
<dbReference type="PANTHER" id="PTHR43224">
    <property type="entry name" value="AMIDINOTRANSFERASE"/>
    <property type="match status" value="1"/>
</dbReference>
<dbReference type="AlphaFoldDB" id="A0A381T656"/>
<evidence type="ECO:0000313" key="1">
    <source>
        <dbReference type="EMBL" id="SVA11676.1"/>
    </source>
</evidence>
<dbReference type="EMBL" id="UINC01004087">
    <property type="protein sequence ID" value="SVA11676.1"/>
    <property type="molecule type" value="Genomic_DNA"/>
</dbReference>
<reference evidence="1" key="1">
    <citation type="submission" date="2018-05" db="EMBL/GenBank/DDBJ databases">
        <authorList>
            <person name="Lanie J.A."/>
            <person name="Ng W.-L."/>
            <person name="Kazmierczak K.M."/>
            <person name="Andrzejewski T.M."/>
            <person name="Davidsen T.M."/>
            <person name="Wayne K.J."/>
            <person name="Tettelin H."/>
            <person name="Glass J.I."/>
            <person name="Rusch D."/>
            <person name="Podicherti R."/>
            <person name="Tsui H.-C.T."/>
            <person name="Winkler M.E."/>
        </authorList>
    </citation>
    <scope>NUCLEOTIDE SEQUENCE</scope>
</reference>
<dbReference type="PANTHER" id="PTHR43224:SF1">
    <property type="entry name" value="AMIDINOTRANSFERASE"/>
    <property type="match status" value="1"/>
</dbReference>
<sequence>MTSQSTNHVLLIRPVEFYCNEQTIETNHYQQPDDNKSHSEILEQALIEFDAFEKNLLDHNIQVTTLIGQKGCPDNIFPNWAVTFDDQSMHIFSMLGENRRLEKSKEHISTLNQIYRTTLDYSEYENTSQFLEGTSSLVLDRVNRIAYMGISSRSNEDLAIKWADDQNYQLIVFETQSHTGDPIYHSDVMMSIGTELALVCSESIKLGGNNVINQLSQTHEILEISRDQLMSFCGNCIEIKDTNNKLNLV</sequence>
<protein>
    <recommendedName>
        <fullName evidence="2">Amidinotransferase</fullName>
    </recommendedName>
</protein>
<proteinExistence type="predicted"/>
<organism evidence="1">
    <name type="scientific">marine metagenome</name>
    <dbReference type="NCBI Taxonomy" id="408172"/>
    <lineage>
        <taxon>unclassified sequences</taxon>
        <taxon>metagenomes</taxon>
        <taxon>ecological metagenomes</taxon>
    </lineage>
</organism>
<dbReference type="Pfam" id="PF19420">
    <property type="entry name" value="DDAH_eukar"/>
    <property type="match status" value="1"/>
</dbReference>
<evidence type="ECO:0008006" key="2">
    <source>
        <dbReference type="Google" id="ProtNLM"/>
    </source>
</evidence>
<dbReference type="SUPFAM" id="SSF55909">
    <property type="entry name" value="Pentein"/>
    <property type="match status" value="1"/>
</dbReference>
<dbReference type="Gene3D" id="3.75.10.10">
    <property type="entry name" value="L-arginine/glycine Amidinotransferase, Chain A"/>
    <property type="match status" value="1"/>
</dbReference>
<gene>
    <name evidence="1" type="ORF">METZ01_LOCUS64530</name>
</gene>
<name>A0A381T656_9ZZZZ</name>